<name>A0A4V2JWQ8_9MICR</name>
<protein>
    <submittedName>
        <fullName evidence="2">Uncharacterized protein</fullName>
    </submittedName>
</protein>
<dbReference type="VEuPathDB" id="MicrosporidiaDB:CWI36_0086p0020"/>
<evidence type="ECO:0000313" key="3">
    <source>
        <dbReference type="Proteomes" id="UP000291404"/>
    </source>
</evidence>
<dbReference type="AlphaFoldDB" id="A0A4V2JWQ8"/>
<sequence length="584" mass="70081">MKYLKDSVKWLYSKVTDFVLQETTEEDNYDFTSYINRSNDVNKIDTTSESPSAQEILNDLFNQGYYCRDEFLERKRKEELKNESKESSSHNFNTKVTKRKRKEELKNESKESSSYNFNRKVTKRKRKEEKIRKKVKIDIDDEYVCRILEFKEKYKKSQKKAFLEANIPYIKRKVEPLSKKKIEGSFVQKKIQKLRRLASIENRNLTNDEIAFVLENSSLLVDDSVSPTQALKIGKIVNYIKNYENKYKPSFTERYRIKIDEPLDRRGLFLDYYQEILEREKKEEQMEEENKKVIFRDQIQFFEELQENDRDSQFNIQLGTNQTDEEIYGIPTYKNTSITHNSINFLEKPSQPFSKYSFFPENISEEKSKIQTQNFTSTEPTEQYNDQTISKNIKEIQNYIKNEGQNEIPYYTKMRPDKSQELVESKNEIPYYTKMRPDKSQELVESENEIPYYTKMRPNELQEFRERENKIEKLKKEISPNLLKELDSIYELIDSPIFSYLPENIHYKDKDIMYYKDDVSYGILPYEYRHLQNLPPVILKKALDPNNTDPSIPFIHLGKVTAEEEEKYFSENNLKKIMKKEKEI</sequence>
<dbReference type="Proteomes" id="UP000291404">
    <property type="component" value="Unassembled WGS sequence"/>
</dbReference>
<keyword evidence="3" id="KW-1185">Reference proteome</keyword>
<evidence type="ECO:0000256" key="1">
    <source>
        <dbReference type="SAM" id="MobiDB-lite"/>
    </source>
</evidence>
<comment type="caution">
    <text evidence="2">The sequence shown here is derived from an EMBL/GenBank/DDBJ whole genome shotgun (WGS) entry which is preliminary data.</text>
</comment>
<dbReference type="VEuPathDB" id="MicrosporidiaDB:CWI39_3280p0010"/>
<organism evidence="2 3">
    <name type="scientific">Hamiltosporidium magnivora</name>
    <dbReference type="NCBI Taxonomy" id="148818"/>
    <lineage>
        <taxon>Eukaryota</taxon>
        <taxon>Fungi</taxon>
        <taxon>Fungi incertae sedis</taxon>
        <taxon>Microsporidia</taxon>
        <taxon>Dubosqiidae</taxon>
        <taxon>Hamiltosporidium</taxon>
    </lineage>
</organism>
<gene>
    <name evidence="2" type="ORF">CWI36_0086p0020</name>
</gene>
<feature type="compositionally biased region" description="Basic and acidic residues" evidence="1">
    <location>
        <begin position="102"/>
        <end position="111"/>
    </location>
</feature>
<proteinExistence type="predicted"/>
<feature type="region of interest" description="Disordered" evidence="1">
    <location>
        <begin position="79"/>
        <end position="123"/>
    </location>
</feature>
<evidence type="ECO:0000313" key="2">
    <source>
        <dbReference type="EMBL" id="TBU08892.1"/>
    </source>
</evidence>
<feature type="compositionally biased region" description="Basic and acidic residues" evidence="1">
    <location>
        <begin position="79"/>
        <end position="88"/>
    </location>
</feature>
<accession>A0A4V2JWQ8</accession>
<reference evidence="2 3" key="1">
    <citation type="submission" date="2017-12" db="EMBL/GenBank/DDBJ databases">
        <authorList>
            <person name="Pombert J.-F."/>
            <person name="Haag K.L."/>
            <person name="Ebert D."/>
        </authorList>
    </citation>
    <scope>NUCLEOTIDE SEQUENCE [LARGE SCALE GENOMIC DNA]</scope>
    <source>
        <strain evidence="2">BE-OM-2</strain>
    </source>
</reference>
<dbReference type="EMBL" id="PITI01000086">
    <property type="protein sequence ID" value="TBU08892.1"/>
    <property type="molecule type" value="Genomic_DNA"/>
</dbReference>